<evidence type="ECO:0000256" key="3">
    <source>
        <dbReference type="ARBA" id="ARBA00012618"/>
    </source>
</evidence>
<dbReference type="PANTHER" id="PTHR20881:SF0">
    <property type="entry name" value="3-METHYL-2-OXOBUTANOATE HYDROXYMETHYLTRANSFERASE"/>
    <property type="match status" value="1"/>
</dbReference>
<keyword evidence="4" id="KW-0808">Transferase</keyword>
<dbReference type="OrthoDB" id="425211at2759"/>
<name>F9FDW0_FUSOF</name>
<dbReference type="UniPathway" id="UPA00028">
    <property type="reaction ID" value="UER00003"/>
</dbReference>
<dbReference type="InterPro" id="IPR003700">
    <property type="entry name" value="Pantoate_hydroxy_MeTrfase"/>
</dbReference>
<dbReference type="Pfam" id="PF02548">
    <property type="entry name" value="Pantoate_transf"/>
    <property type="match status" value="1"/>
</dbReference>
<sequence length="191" mass="20342">MSKDIGMEVMASSNEVPGDSEKASALSENDHIPGKIAHHCGQASLSLCYSLGLPQRYRESAIKLVKEGGAHGVKLEGGRDMACTIRAISKAGVPVIGHIGLTVQRDLDASKEADDGSEVLEDAKSVQDAGAVAVLVETMTPRAADSITKALKIPTIGIGWHKRYIEIGNLSLKALYKFSQEVQDGKFPMEL</sequence>
<dbReference type="GO" id="GO:0005739">
    <property type="term" value="C:mitochondrion"/>
    <property type="evidence" value="ECO:0007669"/>
    <property type="project" value="TreeGrafter"/>
</dbReference>
<dbReference type="Gene3D" id="3.20.20.60">
    <property type="entry name" value="Phosphoenolpyruvate-binding domains"/>
    <property type="match status" value="1"/>
</dbReference>
<dbReference type="SUPFAM" id="SSF51621">
    <property type="entry name" value="Phosphoenolpyruvate/pyruvate domain"/>
    <property type="match status" value="1"/>
</dbReference>
<dbReference type="EMBL" id="AFQF01001459">
    <property type="protein sequence ID" value="EGU84895.1"/>
    <property type="molecule type" value="Genomic_DNA"/>
</dbReference>
<evidence type="ECO:0000256" key="6">
    <source>
        <dbReference type="SAM" id="MobiDB-lite"/>
    </source>
</evidence>
<dbReference type="GO" id="GO:0000287">
    <property type="term" value="F:magnesium ion binding"/>
    <property type="evidence" value="ECO:0007669"/>
    <property type="project" value="TreeGrafter"/>
</dbReference>
<evidence type="ECO:0000256" key="4">
    <source>
        <dbReference type="ARBA" id="ARBA00022679"/>
    </source>
</evidence>
<comment type="similarity">
    <text evidence="2">Belongs to the PanB family.</text>
</comment>
<comment type="caution">
    <text evidence="7">The sequence shown here is derived from an EMBL/GenBank/DDBJ whole genome shotgun (WGS) entry which is preliminary data.</text>
</comment>
<protein>
    <recommendedName>
        <fullName evidence="3">3-methyl-2-oxobutanoate hydroxymethyltransferase</fullName>
        <ecNumber evidence="3">2.1.2.11</ecNumber>
    </recommendedName>
</protein>
<gene>
    <name evidence="7" type="ORF">FOXB_04588</name>
</gene>
<dbReference type="PANTHER" id="PTHR20881">
    <property type="entry name" value="3-METHYL-2-OXOBUTANOATE HYDROXYMETHYLTRANSFERASE"/>
    <property type="match status" value="1"/>
</dbReference>
<reference evidence="7" key="1">
    <citation type="journal article" date="2012" name="Mol. Plant Microbe Interact.">
        <title>A highly conserved effector in Fusarium oxysporum is required for full virulence on Arabidopsis.</title>
        <authorList>
            <person name="Thatcher L.F."/>
            <person name="Gardiner D.M."/>
            <person name="Kazan K."/>
            <person name="Manners J."/>
        </authorList>
    </citation>
    <scope>NUCLEOTIDE SEQUENCE [LARGE SCALE GENOMIC DNA]</scope>
    <source>
        <strain evidence="7">Fo5176</strain>
    </source>
</reference>
<accession>F9FDW0</accession>
<dbReference type="AlphaFoldDB" id="F9FDW0"/>
<feature type="region of interest" description="Disordered" evidence="6">
    <location>
        <begin position="1"/>
        <end position="26"/>
    </location>
</feature>
<comment type="catalytic activity">
    <reaction evidence="5">
        <text>(6R)-5,10-methylene-5,6,7,8-tetrahydrofolate + 3-methyl-2-oxobutanoate + H2O = 2-dehydropantoate + (6S)-5,6,7,8-tetrahydrofolate</text>
        <dbReference type="Rhea" id="RHEA:11824"/>
        <dbReference type="ChEBI" id="CHEBI:11561"/>
        <dbReference type="ChEBI" id="CHEBI:11851"/>
        <dbReference type="ChEBI" id="CHEBI:15377"/>
        <dbReference type="ChEBI" id="CHEBI:15636"/>
        <dbReference type="ChEBI" id="CHEBI:57453"/>
        <dbReference type="EC" id="2.1.2.11"/>
    </reaction>
</comment>
<evidence type="ECO:0000313" key="7">
    <source>
        <dbReference type="EMBL" id="EGU84895.1"/>
    </source>
</evidence>
<dbReference type="EC" id="2.1.2.11" evidence="3"/>
<organism evidence="7">
    <name type="scientific">Fusarium oxysporum (strain Fo5176)</name>
    <name type="common">Fusarium vascular wilt</name>
    <dbReference type="NCBI Taxonomy" id="660025"/>
    <lineage>
        <taxon>Eukaryota</taxon>
        <taxon>Fungi</taxon>
        <taxon>Dikarya</taxon>
        <taxon>Ascomycota</taxon>
        <taxon>Pezizomycotina</taxon>
        <taxon>Sordariomycetes</taxon>
        <taxon>Hypocreomycetidae</taxon>
        <taxon>Hypocreales</taxon>
        <taxon>Nectriaceae</taxon>
        <taxon>Fusarium</taxon>
        <taxon>Fusarium oxysporum species complex</taxon>
    </lineage>
</organism>
<dbReference type="STRING" id="660025.F9FDW0"/>
<dbReference type="InterPro" id="IPR040442">
    <property type="entry name" value="Pyrv_kinase-like_dom_sf"/>
</dbReference>
<comment type="pathway">
    <text evidence="1">Cofactor biosynthesis; (R)-pantothenate biosynthesis; (R)-pantoate from 3-methyl-2-oxobutanoate: step 1/2.</text>
</comment>
<dbReference type="GO" id="GO:0003864">
    <property type="term" value="F:3-methyl-2-oxobutanoate hydroxymethyltransferase activity"/>
    <property type="evidence" value="ECO:0007669"/>
    <property type="project" value="UniProtKB-EC"/>
</dbReference>
<evidence type="ECO:0000256" key="1">
    <source>
        <dbReference type="ARBA" id="ARBA00005033"/>
    </source>
</evidence>
<proteinExistence type="inferred from homology"/>
<evidence type="ECO:0000256" key="2">
    <source>
        <dbReference type="ARBA" id="ARBA00008676"/>
    </source>
</evidence>
<dbReference type="GO" id="GO:0015940">
    <property type="term" value="P:pantothenate biosynthetic process"/>
    <property type="evidence" value="ECO:0007669"/>
    <property type="project" value="UniProtKB-UniPathway"/>
</dbReference>
<dbReference type="InterPro" id="IPR015813">
    <property type="entry name" value="Pyrv/PenolPyrv_kinase-like_dom"/>
</dbReference>
<evidence type="ECO:0000256" key="5">
    <source>
        <dbReference type="ARBA" id="ARBA00049172"/>
    </source>
</evidence>